<organism evidence="1 2">
    <name type="scientific">Roseiconus lacunae</name>
    <dbReference type="NCBI Taxonomy" id="2605694"/>
    <lineage>
        <taxon>Bacteria</taxon>
        <taxon>Pseudomonadati</taxon>
        <taxon>Planctomycetota</taxon>
        <taxon>Planctomycetia</taxon>
        <taxon>Pirellulales</taxon>
        <taxon>Pirellulaceae</taxon>
        <taxon>Roseiconus</taxon>
    </lineage>
</organism>
<evidence type="ECO:0000313" key="1">
    <source>
        <dbReference type="EMBL" id="MDM4015240.1"/>
    </source>
</evidence>
<dbReference type="EMBL" id="JASZZN010000004">
    <property type="protein sequence ID" value="MDM4015240.1"/>
    <property type="molecule type" value="Genomic_DNA"/>
</dbReference>
<name>A0ABT7PFG8_9BACT</name>
<protein>
    <submittedName>
        <fullName evidence="1">Uncharacterized protein</fullName>
    </submittedName>
</protein>
<reference evidence="1 2" key="1">
    <citation type="submission" date="2023-06" db="EMBL/GenBank/DDBJ databases">
        <title>Roseiconus lacunae JC819 isolated from Gulf of Mannar region, Tamil Nadu.</title>
        <authorList>
            <person name="Pk S."/>
            <person name="Ch S."/>
            <person name="Ch V.R."/>
        </authorList>
    </citation>
    <scope>NUCLEOTIDE SEQUENCE [LARGE SCALE GENOMIC DNA]</scope>
    <source>
        <strain evidence="1 2">JC819</strain>
    </source>
</reference>
<proteinExistence type="predicted"/>
<keyword evidence="2" id="KW-1185">Reference proteome</keyword>
<sequence length="82" mass="9291">MPELSFQTITDHAEDLPAKYERLVNAPTETLVDVVDIATSLLELQVEFDDLQARMDDRVPSATWLRKGIVMITTKSIRMSGR</sequence>
<accession>A0ABT7PFG8</accession>
<comment type="caution">
    <text evidence="1">The sequence shown here is derived from an EMBL/GenBank/DDBJ whole genome shotgun (WGS) entry which is preliminary data.</text>
</comment>
<dbReference type="RefSeq" id="WP_289162715.1">
    <property type="nucleotide sequence ID" value="NZ_JASZZN010000004.1"/>
</dbReference>
<gene>
    <name evidence="1" type="ORF">QTN89_07355</name>
</gene>
<dbReference type="Proteomes" id="UP001239462">
    <property type="component" value="Unassembled WGS sequence"/>
</dbReference>
<evidence type="ECO:0000313" key="2">
    <source>
        <dbReference type="Proteomes" id="UP001239462"/>
    </source>
</evidence>